<evidence type="ECO:0000256" key="9">
    <source>
        <dbReference type="ARBA" id="ARBA00023277"/>
    </source>
</evidence>
<keyword evidence="14" id="KW-1185">Reference proteome</keyword>
<keyword evidence="8 11" id="KW-0663">Pyridoxal phosphate</keyword>
<evidence type="ECO:0000256" key="8">
    <source>
        <dbReference type="ARBA" id="ARBA00022898"/>
    </source>
</evidence>
<evidence type="ECO:0000256" key="7">
    <source>
        <dbReference type="ARBA" id="ARBA00022679"/>
    </source>
</evidence>
<dbReference type="Proteomes" id="UP000066284">
    <property type="component" value="Chromosome 1"/>
</dbReference>
<evidence type="ECO:0000256" key="2">
    <source>
        <dbReference type="ARBA" id="ARBA00001933"/>
    </source>
</evidence>
<comment type="cofactor">
    <cofactor evidence="2">
        <name>pyridoxal 5'-phosphate</name>
        <dbReference type="ChEBI" id="CHEBI:597326"/>
    </cofactor>
</comment>
<dbReference type="RefSeq" id="WP_082633663.1">
    <property type="nucleotide sequence ID" value="NZ_LN885086.1"/>
</dbReference>
<dbReference type="InterPro" id="IPR052182">
    <property type="entry name" value="Glycogen/Maltodextrin_Phosph"/>
</dbReference>
<dbReference type="GO" id="GO:0008184">
    <property type="term" value="F:glycogen phosphorylase activity"/>
    <property type="evidence" value="ECO:0007669"/>
    <property type="project" value="InterPro"/>
</dbReference>
<dbReference type="Pfam" id="PF00343">
    <property type="entry name" value="Phosphorylase"/>
    <property type="match status" value="1"/>
</dbReference>
<keyword evidence="7 13" id="KW-0808">Transferase</keyword>
<keyword evidence="9" id="KW-0119">Carbohydrate metabolism</keyword>
<dbReference type="Gene3D" id="3.40.50.2000">
    <property type="entry name" value="Glycogen Phosphorylase B"/>
    <property type="match status" value="3"/>
</dbReference>
<dbReference type="GO" id="GO:0030170">
    <property type="term" value="F:pyridoxal phosphate binding"/>
    <property type="evidence" value="ECO:0007669"/>
    <property type="project" value="InterPro"/>
</dbReference>
<sequence>METSASTNGFPVRLPPNLGRLNELAQNLWWSWTLEARQLFETIDPTLWLYTHHNPVKLLAEVKPDRLIQLAEDPSFLRRYSAVFRLFDDYLADKTSWCGVHQPDMTSATIAYFSAEFGLHTSVPIYSGGLGILAGDHCKEASDLGVPLIGVGFMYPQGYFRQRLTPEGWQEATYAPFARDESPVHPARTPSGEICRFTVEMGERRVTSMVWKLLVGRLPLFLIDTDVPDNSPEDRALSARLYGGDQEIRLCQEILLGIGGVRMLRALGMTPSVWHANEGHSAFLMLELLREFVQSGLSHDEANELVRQRTVFTTHTPVPAGHDVFPHQLMDRYFAGYWKQLGLSREEFLRLGETPESRDRGFNMTALAMRLSAHVNGVSREHGRVTREMWRHFWPGLPAEHVPIRSITNGVHASTWVAPEMHRLYGKWLSPTWTTGCDDPAMWQRVMDVPDHELWTVRQIMKRKLMSFIRERARAGWIQGRLEPSQVLSRGTLLDPEALTIGFARRFATYKRATLIFQDLDRLKCLLQDRWRPVQLVFAGKAHPADEPGRYFIHEVLSYCHDHKLGGHIAFLEDYDMHMAKFLVQGVDVWLNTPRFPLEASGTSGMKAALNGVLNLSVLDGWWAEGYNGANGWGIQPLPENETTVAQDRHDAEQLYRVLEQEVVPLFYQRDRDGIPRGWIQMVKECIRTIPPQFCTTRMVKDYVGMMYAPATRRAPSAW</sequence>
<comment type="catalytic activity">
    <reaction evidence="1">
        <text>[(1-&gt;4)-alpha-D-glucosyl](n) + phosphate = [(1-&gt;4)-alpha-D-glucosyl](n-1) + alpha-D-glucose 1-phosphate</text>
        <dbReference type="Rhea" id="RHEA:41732"/>
        <dbReference type="Rhea" id="RHEA-COMP:9584"/>
        <dbReference type="Rhea" id="RHEA-COMP:9586"/>
        <dbReference type="ChEBI" id="CHEBI:15444"/>
        <dbReference type="ChEBI" id="CHEBI:43474"/>
        <dbReference type="ChEBI" id="CHEBI:58601"/>
        <dbReference type="EC" id="2.4.1.1"/>
    </reaction>
</comment>
<feature type="domain" description="DUF3417" evidence="12">
    <location>
        <begin position="14"/>
        <end position="122"/>
    </location>
</feature>
<evidence type="ECO:0000256" key="10">
    <source>
        <dbReference type="ARBA" id="ARBA00025174"/>
    </source>
</evidence>
<name>A0A0S4KQH6_9BACT</name>
<evidence type="ECO:0000313" key="13">
    <source>
        <dbReference type="EMBL" id="CUQ66684.1"/>
    </source>
</evidence>
<keyword evidence="5" id="KW-0021">Allosteric enzyme</keyword>
<dbReference type="PANTHER" id="PTHR42655">
    <property type="entry name" value="GLYCOGEN PHOSPHORYLASE"/>
    <property type="match status" value="1"/>
</dbReference>
<dbReference type="SUPFAM" id="SSF53756">
    <property type="entry name" value="UDP-Glycosyltransferase/glycogen phosphorylase"/>
    <property type="match status" value="1"/>
</dbReference>
<organism evidence="13 14">
    <name type="scientific">Candidatus Nitrospira inopinata</name>
    <dbReference type="NCBI Taxonomy" id="1715989"/>
    <lineage>
        <taxon>Bacteria</taxon>
        <taxon>Pseudomonadati</taxon>
        <taxon>Nitrospirota</taxon>
        <taxon>Nitrospiria</taxon>
        <taxon>Nitrospirales</taxon>
        <taxon>Nitrospiraceae</taxon>
        <taxon>Nitrospira</taxon>
    </lineage>
</organism>
<comment type="similarity">
    <text evidence="3">Belongs to the glycogen phosphorylase family.</text>
</comment>
<dbReference type="EMBL" id="LN885086">
    <property type="protein sequence ID" value="CUQ66684.1"/>
    <property type="molecule type" value="Genomic_DNA"/>
</dbReference>
<evidence type="ECO:0000313" key="14">
    <source>
        <dbReference type="Proteomes" id="UP000066284"/>
    </source>
</evidence>
<feature type="modified residue" description="N6-(pyridoxal phosphate)lysine" evidence="11">
    <location>
        <position position="607"/>
    </location>
</feature>
<comment type="function">
    <text evidence="10">Phosphorylase is an important allosteric enzyme in carbohydrate metabolism. Enzymes from different sources differ in their regulatory mechanisms and in their natural substrates. However, all known phosphorylases share catalytic and structural properties.</text>
</comment>
<dbReference type="InterPro" id="IPR011834">
    <property type="entry name" value="Agluc_phsphrylas"/>
</dbReference>
<dbReference type="PROSITE" id="PS00102">
    <property type="entry name" value="PHOSPHORYLASE"/>
    <property type="match status" value="1"/>
</dbReference>
<dbReference type="InterPro" id="IPR035090">
    <property type="entry name" value="Pyridoxal_P_attach_site"/>
</dbReference>
<dbReference type="NCBIfam" id="TIGR02094">
    <property type="entry name" value="more_P_ylases"/>
    <property type="match status" value="1"/>
</dbReference>
<dbReference type="PIRSF" id="PIRSF000460">
    <property type="entry name" value="Pprylas_GlgP"/>
    <property type="match status" value="1"/>
</dbReference>
<evidence type="ECO:0000256" key="3">
    <source>
        <dbReference type="ARBA" id="ARBA00006047"/>
    </source>
</evidence>
<proteinExistence type="inferred from homology"/>
<evidence type="ECO:0000256" key="5">
    <source>
        <dbReference type="ARBA" id="ARBA00022533"/>
    </source>
</evidence>
<evidence type="ECO:0000256" key="11">
    <source>
        <dbReference type="PIRSR" id="PIRSR000460-1"/>
    </source>
</evidence>
<dbReference type="STRING" id="1715989.NITINOP_1709"/>
<evidence type="ECO:0000256" key="6">
    <source>
        <dbReference type="ARBA" id="ARBA00022676"/>
    </source>
</evidence>
<evidence type="ECO:0000256" key="4">
    <source>
        <dbReference type="ARBA" id="ARBA00012591"/>
    </source>
</evidence>
<dbReference type="GO" id="GO:0005975">
    <property type="term" value="P:carbohydrate metabolic process"/>
    <property type="evidence" value="ECO:0007669"/>
    <property type="project" value="InterPro"/>
</dbReference>
<dbReference type="Pfam" id="PF11897">
    <property type="entry name" value="DUF3417"/>
    <property type="match status" value="1"/>
</dbReference>
<keyword evidence="6 13" id="KW-0328">Glycosyltransferase</keyword>
<gene>
    <name evidence="13" type="primary">glgP</name>
    <name evidence="13" type="ORF">NITINOP_1709</name>
</gene>
<protein>
    <recommendedName>
        <fullName evidence="4">glycogen phosphorylase</fullName>
        <ecNumber evidence="4">2.4.1.1</ecNumber>
    </recommendedName>
</protein>
<dbReference type="AlphaFoldDB" id="A0A0S4KQH6"/>
<dbReference type="InterPro" id="IPR024517">
    <property type="entry name" value="Glycogen_phosphorylase_DUF3417"/>
</dbReference>
<reference evidence="14" key="1">
    <citation type="submission" date="2015-09" db="EMBL/GenBank/DDBJ databases">
        <authorList>
            <person name="Daims H."/>
        </authorList>
    </citation>
    <scope>NUCLEOTIDE SEQUENCE [LARGE SCALE GENOMIC DNA]</scope>
</reference>
<dbReference type="InterPro" id="IPR000811">
    <property type="entry name" value="Glyco_trans_35"/>
</dbReference>
<evidence type="ECO:0000256" key="1">
    <source>
        <dbReference type="ARBA" id="ARBA00001275"/>
    </source>
</evidence>
<dbReference type="PANTHER" id="PTHR42655:SF1">
    <property type="entry name" value="GLYCOGEN PHOSPHORYLASE"/>
    <property type="match status" value="1"/>
</dbReference>
<dbReference type="KEGG" id="nio:NITINOP_1709"/>
<accession>A0A0S4KQH6</accession>
<dbReference type="OrthoDB" id="9760804at2"/>
<dbReference type="EC" id="2.4.1.1" evidence="4"/>
<evidence type="ECO:0000259" key="12">
    <source>
        <dbReference type="Pfam" id="PF11897"/>
    </source>
</evidence>